<evidence type="ECO:0000259" key="1">
    <source>
        <dbReference type="SMART" id="SM00881"/>
    </source>
</evidence>
<sequence length="692" mass="71616">MSLLRALNPRAVAILGASDNPIKPGGRPIAYMLRHGFAGRILPVNPKRSEVQGLPAFPALRELPAPPDAVVISLPSEDVAAAIDDCVAVGASMAVIYSSGFAELGDAGRVQQAELLARAQRGGLRLFGPNCQGVANFSTGAILNFSTMINENPPEDGAVAIVSQSGAGAAILYGGLRRAGIGVRYMVSTGNEADVCAAEAVRAVLGDEHIRLVVLYLETLRQSTQLAEAARLARAHGVPILAVKAGRTSAGQATASSHTGALAAEDALADAFMRQHGIVRLADFRELIDYAPLFLSQPTPRGRRVVSISNSGATCVLSADAAEDFGLAIEQFDDATLAGLTQALPSYVTARNPIDMTTALLGKPDTFGKTLAVLSGSGAANLVHVGFPIGGEGYDFADFAAQASRFARDSGIPIAVSVNQDWVAAAFQAQGVPTFWSERAAMRGLALLAERAGAGHGAGAAAAPCAAAASTTLDEPSSLAQLHEAGLPVMRHMVVASEAEVRAAFGTLSVPLVAKGVCADLAHKSEHGLVRLNIRSADQAVQAFHDFAATLRRLGARDGGMLLGAQHKADFELALGAHVDPEFGVVVMIGQGGVLVEALRDVQFLVAPFDRAQALEAIGRLAIAPAFAAVRGMPAVEPGAVADMMVRLGDWMLVQAGRVQSVDANPVLVARGAQQPPVIVDAVVAMARKETT</sequence>
<dbReference type="PANTHER" id="PTHR42793">
    <property type="entry name" value="COA BINDING DOMAIN CONTAINING PROTEIN"/>
    <property type="match status" value="1"/>
</dbReference>
<dbReference type="InterPro" id="IPR036291">
    <property type="entry name" value="NAD(P)-bd_dom_sf"/>
</dbReference>
<dbReference type="Pfam" id="PF13380">
    <property type="entry name" value="CoA_binding_2"/>
    <property type="match status" value="1"/>
</dbReference>
<dbReference type="InterPro" id="IPR016102">
    <property type="entry name" value="Succinyl-CoA_synth-like"/>
</dbReference>
<dbReference type="Gene3D" id="3.30.470.20">
    <property type="entry name" value="ATP-grasp fold, B domain"/>
    <property type="match status" value="1"/>
</dbReference>
<dbReference type="SUPFAM" id="SSF52210">
    <property type="entry name" value="Succinyl-CoA synthetase domains"/>
    <property type="match status" value="2"/>
</dbReference>
<gene>
    <name evidence="2" type="ORF">CE154_016565</name>
</gene>
<dbReference type="InterPro" id="IPR032875">
    <property type="entry name" value="Succ_CoA_lig_flav_dom"/>
</dbReference>
<organism evidence="2 3">
    <name type="scientific">Alicycliphilus denitrificans</name>
    <dbReference type="NCBI Taxonomy" id="179636"/>
    <lineage>
        <taxon>Bacteria</taxon>
        <taxon>Pseudomonadati</taxon>
        <taxon>Pseudomonadota</taxon>
        <taxon>Betaproteobacteria</taxon>
        <taxon>Burkholderiales</taxon>
        <taxon>Comamonadaceae</taxon>
        <taxon>Alicycliphilus</taxon>
    </lineage>
</organism>
<dbReference type="InterPro" id="IPR003781">
    <property type="entry name" value="CoA-bd"/>
</dbReference>
<dbReference type="Pfam" id="PF13607">
    <property type="entry name" value="Succ_CoA_lig"/>
    <property type="match status" value="1"/>
</dbReference>
<comment type="caution">
    <text evidence="2">The sequence shown here is derived from an EMBL/GenBank/DDBJ whole genome shotgun (WGS) entry which is preliminary data.</text>
</comment>
<dbReference type="InterPro" id="IPR013815">
    <property type="entry name" value="ATP_grasp_subdomain_1"/>
</dbReference>
<evidence type="ECO:0000313" key="3">
    <source>
        <dbReference type="Proteomes" id="UP000216225"/>
    </source>
</evidence>
<dbReference type="Gene3D" id="3.30.1490.20">
    <property type="entry name" value="ATP-grasp fold, A domain"/>
    <property type="match status" value="1"/>
</dbReference>
<evidence type="ECO:0000313" key="2">
    <source>
        <dbReference type="EMBL" id="RKJ95548.1"/>
    </source>
</evidence>
<dbReference type="Gene3D" id="3.40.50.720">
    <property type="entry name" value="NAD(P)-binding Rossmann-like Domain"/>
    <property type="match status" value="1"/>
</dbReference>
<name>A0A3R7EY60_9BURK</name>
<dbReference type="AlphaFoldDB" id="A0A3R7EY60"/>
<dbReference type="PANTHER" id="PTHR42793:SF4">
    <property type="entry name" value="BLL6376 PROTEIN"/>
    <property type="match status" value="1"/>
</dbReference>
<dbReference type="SUPFAM" id="SSF51735">
    <property type="entry name" value="NAD(P)-binding Rossmann-fold domains"/>
    <property type="match status" value="1"/>
</dbReference>
<dbReference type="Proteomes" id="UP000216225">
    <property type="component" value="Unassembled WGS sequence"/>
</dbReference>
<dbReference type="SUPFAM" id="SSF56059">
    <property type="entry name" value="Glutathione synthetase ATP-binding domain-like"/>
    <property type="match status" value="1"/>
</dbReference>
<reference evidence="2 3" key="1">
    <citation type="submission" date="2018-09" db="EMBL/GenBank/DDBJ databases">
        <title>Genome comparison of Alicycliphilus sp. BQ1, a polyurethanolytic bacterium, with its closest phylogenetic relatives Alicycliphilus denitrificans BC and K601, unable to attack polyurethane.</title>
        <authorList>
            <person name="Loza-Tavera H."/>
            <person name="Lozano L."/>
            <person name="Cevallos M."/>
            <person name="Maya-Lucas O."/>
            <person name="Garcia-Mena J."/>
            <person name="Hernandez J."/>
        </authorList>
    </citation>
    <scope>NUCLEOTIDE SEQUENCE [LARGE SCALE GENOMIC DNA]</scope>
    <source>
        <strain evidence="2 3">BQ1</strain>
    </source>
</reference>
<dbReference type="Gene3D" id="3.40.50.261">
    <property type="entry name" value="Succinyl-CoA synthetase domains"/>
    <property type="match status" value="2"/>
</dbReference>
<accession>A0A3R7EY60</accession>
<dbReference type="SMART" id="SM00881">
    <property type="entry name" value="CoA_binding"/>
    <property type="match status" value="1"/>
</dbReference>
<dbReference type="Pfam" id="PF13549">
    <property type="entry name" value="ATP-grasp_5"/>
    <property type="match status" value="1"/>
</dbReference>
<dbReference type="RefSeq" id="WP_094439859.1">
    <property type="nucleotide sequence ID" value="NZ_NKDB02000003.1"/>
</dbReference>
<dbReference type="EMBL" id="NKDB02000003">
    <property type="protein sequence ID" value="RKJ95548.1"/>
    <property type="molecule type" value="Genomic_DNA"/>
</dbReference>
<dbReference type="GO" id="GO:0005524">
    <property type="term" value="F:ATP binding"/>
    <property type="evidence" value="ECO:0007669"/>
    <property type="project" value="InterPro"/>
</dbReference>
<feature type="domain" description="CoA-binding" evidence="1">
    <location>
        <begin position="6"/>
        <end position="101"/>
    </location>
</feature>
<protein>
    <submittedName>
        <fullName evidence="2">CoA-binding protein</fullName>
    </submittedName>
</protein>
<proteinExistence type="predicted"/>